<dbReference type="GO" id="GO:0030246">
    <property type="term" value="F:carbohydrate binding"/>
    <property type="evidence" value="ECO:0007669"/>
    <property type="project" value="InterPro"/>
</dbReference>
<dbReference type="InterPro" id="IPR015443">
    <property type="entry name" value="Aldose_1-epimerase"/>
</dbReference>
<dbReference type="PANTHER" id="PTHR10091">
    <property type="entry name" value="ALDOSE-1-EPIMERASE"/>
    <property type="match status" value="1"/>
</dbReference>
<accession>A0AB35FFM5</accession>
<dbReference type="InterPro" id="IPR008183">
    <property type="entry name" value="Aldose_1/G6P_1-epimerase"/>
</dbReference>
<reference evidence="9" key="1">
    <citation type="submission" date="2020-04" db="EMBL/GenBank/DDBJ databases">
        <title>Global-level population genomics supports evidence of horizontal gene transfer on evolution of Rhizobia in Lentils.</title>
        <authorList>
            <person name="Gai Y."/>
            <person name="Cook D."/>
            <person name="Riely B."/>
        </authorList>
    </citation>
    <scope>NUCLEOTIDE SEQUENCE</scope>
    <source>
        <strain evidence="9">TLR9</strain>
    </source>
</reference>
<dbReference type="Pfam" id="PF01263">
    <property type="entry name" value="Aldose_epim"/>
    <property type="match status" value="1"/>
</dbReference>
<feature type="active site" description="Proton acceptor" evidence="6">
    <location>
        <position position="305"/>
    </location>
</feature>
<evidence type="ECO:0000256" key="8">
    <source>
        <dbReference type="PIRSR" id="PIRSR005096-3"/>
    </source>
</evidence>
<dbReference type="InterPro" id="IPR011013">
    <property type="entry name" value="Gal_mutarotase_sf_dom"/>
</dbReference>
<dbReference type="GO" id="GO:0004034">
    <property type="term" value="F:aldose 1-epimerase activity"/>
    <property type="evidence" value="ECO:0007669"/>
    <property type="project" value="UniProtKB-EC"/>
</dbReference>
<evidence type="ECO:0000256" key="1">
    <source>
        <dbReference type="ARBA" id="ARBA00005028"/>
    </source>
</evidence>
<dbReference type="SUPFAM" id="SSF74650">
    <property type="entry name" value="Galactose mutarotase-like"/>
    <property type="match status" value="1"/>
</dbReference>
<evidence type="ECO:0000256" key="2">
    <source>
        <dbReference type="ARBA" id="ARBA00006206"/>
    </source>
</evidence>
<dbReference type="PANTHER" id="PTHR10091:SF49">
    <property type="entry name" value="ALDOSE 1-EPIMERASE"/>
    <property type="match status" value="1"/>
</dbReference>
<dbReference type="GO" id="GO:0033499">
    <property type="term" value="P:galactose catabolic process via UDP-galactose, Leloir pathway"/>
    <property type="evidence" value="ECO:0007669"/>
    <property type="project" value="TreeGrafter"/>
</dbReference>
<keyword evidence="3 5" id="KW-0413">Isomerase</keyword>
<comment type="similarity">
    <text evidence="2 5">Belongs to the aldose epimerase family.</text>
</comment>
<evidence type="ECO:0000256" key="3">
    <source>
        <dbReference type="ARBA" id="ARBA00023235"/>
    </source>
</evidence>
<comment type="caution">
    <text evidence="9">The sequence shown here is derived from an EMBL/GenBank/DDBJ whole genome shotgun (WGS) entry which is preliminary data.</text>
</comment>
<dbReference type="EMBL" id="JAAXQQ010000005">
    <property type="protein sequence ID" value="MBY3065122.1"/>
    <property type="molecule type" value="Genomic_DNA"/>
</dbReference>
<dbReference type="InterPro" id="IPR014718">
    <property type="entry name" value="GH-type_carb-bd"/>
</dbReference>
<feature type="binding site" evidence="7">
    <location>
        <position position="240"/>
    </location>
    <ligand>
        <name>beta-D-galactose</name>
        <dbReference type="ChEBI" id="CHEBI:27667"/>
    </ligand>
</feature>
<evidence type="ECO:0000256" key="6">
    <source>
        <dbReference type="PIRSR" id="PIRSR005096-1"/>
    </source>
</evidence>
<feature type="active site" description="Proton donor" evidence="6">
    <location>
        <position position="176"/>
    </location>
</feature>
<evidence type="ECO:0000313" key="10">
    <source>
        <dbReference type="Proteomes" id="UP000758022"/>
    </source>
</evidence>
<dbReference type="InterPro" id="IPR047215">
    <property type="entry name" value="Galactose_mutarotase-like"/>
</dbReference>
<evidence type="ECO:0000256" key="7">
    <source>
        <dbReference type="PIRSR" id="PIRSR005096-2"/>
    </source>
</evidence>
<comment type="catalytic activity">
    <reaction evidence="5">
        <text>alpha-D-glucose = beta-D-glucose</text>
        <dbReference type="Rhea" id="RHEA:10264"/>
        <dbReference type="ChEBI" id="CHEBI:15903"/>
        <dbReference type="ChEBI" id="CHEBI:17925"/>
        <dbReference type="EC" id="5.1.3.3"/>
    </reaction>
</comment>
<dbReference type="Gene3D" id="2.70.98.10">
    <property type="match status" value="1"/>
</dbReference>
<dbReference type="GO" id="GO:0006006">
    <property type="term" value="P:glucose metabolic process"/>
    <property type="evidence" value="ECO:0007669"/>
    <property type="project" value="TreeGrafter"/>
</dbReference>
<evidence type="ECO:0000313" key="9">
    <source>
        <dbReference type="EMBL" id="MBY3065122.1"/>
    </source>
</evidence>
<comment type="pathway">
    <text evidence="1 5">Carbohydrate metabolism; hexose metabolism.</text>
</comment>
<dbReference type="NCBIfam" id="NF008277">
    <property type="entry name" value="PRK11055.1"/>
    <property type="match status" value="1"/>
</dbReference>
<dbReference type="RefSeq" id="WP_168255977.1">
    <property type="nucleotide sequence ID" value="NZ_JAAXQO010000007.1"/>
</dbReference>
<dbReference type="Proteomes" id="UP000758022">
    <property type="component" value="Unassembled WGS sequence"/>
</dbReference>
<dbReference type="PIRSF" id="PIRSF005096">
    <property type="entry name" value="GALM"/>
    <property type="match status" value="1"/>
</dbReference>
<protein>
    <recommendedName>
        <fullName evidence="5">Aldose 1-epimerase</fullName>
        <ecNumber evidence="5">5.1.3.3</ecNumber>
    </recommendedName>
</protein>
<dbReference type="EC" id="5.1.3.3" evidence="5"/>
<gene>
    <name evidence="9" type="ORF">HFO74_17090</name>
</gene>
<feature type="binding site" evidence="8">
    <location>
        <begin position="176"/>
        <end position="178"/>
    </location>
    <ligand>
        <name>beta-D-galactose</name>
        <dbReference type="ChEBI" id="CHEBI:27667"/>
    </ligand>
</feature>
<proteinExistence type="inferred from homology"/>
<sequence length="340" mass="37630">MSDKLERDVFGQTQAGETVYRVEIKGGGLTAKIISWGAVIQDLRLEGHDAPLQLGFDDFDSYLLYSSYFGATPGRCANRVGGGRFTLDGQDYQLEPNENGVTHLHGGSDNIAKRNWTIVEHDVDRVVLKIVDPDGRAGYPGNCTIQATFWVHGNGELSITYESTSDQPTLANVCQHAYFNLDGREDALGHDIMIAADHYLPTDEKQVPTGEIRPVEGTEFDFREMAPMKRFVGSEQVFYDHNFCLSGERTAKRSVALARSLYSGVSLEVRSTEPGVQFYAGFKLDVGAPGIDGRKYGPFAGFCLETQVWPDAINHQGFPNAVLRPGEVLRQETDYIFTKS</sequence>
<evidence type="ECO:0000256" key="4">
    <source>
        <dbReference type="ARBA" id="ARBA00023277"/>
    </source>
</evidence>
<name>A0AB35FFM5_9HYPH</name>
<dbReference type="CDD" id="cd09019">
    <property type="entry name" value="galactose_mutarotase_like"/>
    <property type="match status" value="1"/>
</dbReference>
<organism evidence="9 10">
    <name type="scientific">Rhizobium laguerreae</name>
    <dbReference type="NCBI Taxonomy" id="1076926"/>
    <lineage>
        <taxon>Bacteria</taxon>
        <taxon>Pseudomonadati</taxon>
        <taxon>Pseudomonadota</taxon>
        <taxon>Alphaproteobacteria</taxon>
        <taxon>Hyphomicrobiales</taxon>
        <taxon>Rhizobiaceae</taxon>
        <taxon>Rhizobium/Agrobacterium group</taxon>
        <taxon>Rhizobium</taxon>
    </lineage>
</organism>
<feature type="binding site" evidence="8">
    <location>
        <begin position="78"/>
        <end position="79"/>
    </location>
    <ligand>
        <name>beta-D-galactose</name>
        <dbReference type="ChEBI" id="CHEBI:27667"/>
    </ligand>
</feature>
<keyword evidence="4 5" id="KW-0119">Carbohydrate metabolism</keyword>
<evidence type="ECO:0000256" key="5">
    <source>
        <dbReference type="PIRNR" id="PIRNR005096"/>
    </source>
</evidence>
<dbReference type="AlphaFoldDB" id="A0AB35FFM5"/>